<reference evidence="1 2" key="2">
    <citation type="submission" date="2023-11" db="EMBL/GenBank/DDBJ databases">
        <authorList>
            <person name="Lara A.C."/>
            <person name="Chronakova A."/>
        </authorList>
    </citation>
    <scope>NUCLEOTIDE SEQUENCE [LARGE SCALE GENOMIC DNA]</scope>
    <source>
        <strain evidence="1 2">BCCO 10_0798</strain>
    </source>
</reference>
<gene>
    <name evidence="1" type="ORF">SK571_24120</name>
</gene>
<dbReference type="RefSeq" id="WP_319986366.1">
    <property type="nucleotide sequence ID" value="NZ_JAXAVV010000012.1"/>
</dbReference>
<protein>
    <recommendedName>
        <fullName evidence="3">Restriction endonuclease</fullName>
    </recommendedName>
</protein>
<name>A0ABU4TW59_9PSEU</name>
<dbReference type="EMBL" id="JAXAVV010000012">
    <property type="protein sequence ID" value="MDX8052481.1"/>
    <property type="molecule type" value="Genomic_DNA"/>
</dbReference>
<comment type="caution">
    <text evidence="1">The sequence shown here is derived from an EMBL/GenBank/DDBJ whole genome shotgun (WGS) entry which is preliminary data.</text>
</comment>
<evidence type="ECO:0000313" key="1">
    <source>
        <dbReference type="EMBL" id="MDX8052481.1"/>
    </source>
</evidence>
<evidence type="ECO:0000313" key="2">
    <source>
        <dbReference type="Proteomes" id="UP001271792"/>
    </source>
</evidence>
<accession>A0ABU4TW59</accession>
<reference evidence="1 2" key="1">
    <citation type="submission" date="2023-11" db="EMBL/GenBank/DDBJ databases">
        <title>Lentzea sokolovensis, sp. nov., Lentzea kristufkii, sp. nov., and Lentzea miocenensis, sp. nov., rare actinobacteria from Sokolov Coal Basin, Miocene lacustrine sediment, Czech Republic.</title>
        <authorList>
            <person name="Lara A."/>
            <person name="Kotroba L."/>
            <person name="Nouioui I."/>
            <person name="Neumann-Schaal M."/>
            <person name="Mast Y."/>
            <person name="Chronakova A."/>
        </authorList>
    </citation>
    <scope>NUCLEOTIDE SEQUENCE [LARGE SCALE GENOMIC DNA]</scope>
    <source>
        <strain evidence="1 2">BCCO 10_0798</strain>
    </source>
</reference>
<dbReference type="Proteomes" id="UP001271792">
    <property type="component" value="Unassembled WGS sequence"/>
</dbReference>
<organism evidence="1 2">
    <name type="scientific">Lentzea kristufekii</name>
    <dbReference type="NCBI Taxonomy" id="3095430"/>
    <lineage>
        <taxon>Bacteria</taxon>
        <taxon>Bacillati</taxon>
        <taxon>Actinomycetota</taxon>
        <taxon>Actinomycetes</taxon>
        <taxon>Pseudonocardiales</taxon>
        <taxon>Pseudonocardiaceae</taxon>
        <taxon>Lentzea</taxon>
    </lineage>
</organism>
<sequence>MSAVERVAELIRDRNRIDAELSSCIGRPALIGHLGEWIAAQVFGIELETSKGINGRFRNGRTVDVKWYPKREGLLDLKEEGPDLYLVLAGPKVPPASSRGTTRPLVIDAVYLFDAAAIVAELRARGRRIGTASSVRTELWEAAEIYPRHNLSFSLTAVQRELLALFGS</sequence>
<keyword evidence="2" id="KW-1185">Reference proteome</keyword>
<proteinExistence type="predicted"/>
<evidence type="ECO:0008006" key="3">
    <source>
        <dbReference type="Google" id="ProtNLM"/>
    </source>
</evidence>